<sequence>MESEDFYLLFSKVGDSESVVDFFCCTDSKLMDVIFDYELEKPYKKWHLKKSSLIFDVDNKDALIDELFTKSPIYSQNQNLKDYYRIERINVTPGEYSPRIYRPHLLPISNLMKIQRIDGIESELFQLQDYLPLNYETAISATHQLATLIDELEYICRMIHPSQKNFAVFGHEIRNLLILACTEVEAQLRGIYVPNSNTSKKSLTMKEYCSLNKVLSLNKYAVLYSLYPWLDNFRPFQNWGSQNQIQLTWYQAYNAVKHDRENEFESANLENVLEAIAAVAILLYAQYGEKLPFRRELIGDFFNFVEVPKWDINQYYLPPYKGESWRPTKALN</sequence>
<evidence type="ECO:0000313" key="1">
    <source>
        <dbReference type="EMBL" id="MBT1706288.1"/>
    </source>
</evidence>
<organism evidence="1 2">
    <name type="scientific">Chryseosolibacter indicus</name>
    <dbReference type="NCBI Taxonomy" id="2782351"/>
    <lineage>
        <taxon>Bacteria</taxon>
        <taxon>Pseudomonadati</taxon>
        <taxon>Bacteroidota</taxon>
        <taxon>Cytophagia</taxon>
        <taxon>Cytophagales</taxon>
        <taxon>Chryseotaleaceae</taxon>
        <taxon>Chryseosolibacter</taxon>
    </lineage>
</organism>
<gene>
    <name evidence="1" type="ORF">KK060_23615</name>
</gene>
<reference evidence="1 2" key="1">
    <citation type="submission" date="2021-05" db="EMBL/GenBank/DDBJ databases">
        <title>A Polyphasic approach of four new species of the genus Ohtaekwangia: Ohtaekwangia histidinii sp. nov., Ohtaekwangia cretensis sp. nov., Ohtaekwangia indiensis sp. nov., Ohtaekwangia reichenbachii sp. nov. from diverse environment.</title>
        <authorList>
            <person name="Octaviana S."/>
        </authorList>
    </citation>
    <scope>NUCLEOTIDE SEQUENCE [LARGE SCALE GENOMIC DNA]</scope>
    <source>
        <strain evidence="1 2">PWU20</strain>
    </source>
</reference>
<dbReference type="Proteomes" id="UP000772618">
    <property type="component" value="Unassembled WGS sequence"/>
</dbReference>
<dbReference type="EMBL" id="JAHESD010000096">
    <property type="protein sequence ID" value="MBT1706288.1"/>
    <property type="molecule type" value="Genomic_DNA"/>
</dbReference>
<dbReference type="RefSeq" id="WP_254157476.1">
    <property type="nucleotide sequence ID" value="NZ_JAHESD010000096.1"/>
</dbReference>
<comment type="caution">
    <text evidence="1">The sequence shown here is derived from an EMBL/GenBank/DDBJ whole genome shotgun (WGS) entry which is preliminary data.</text>
</comment>
<protein>
    <recommendedName>
        <fullName evidence="3">ApeA N-terminal domain-containing protein</fullName>
    </recommendedName>
</protein>
<name>A0ABS5VY04_9BACT</name>
<keyword evidence="2" id="KW-1185">Reference proteome</keyword>
<accession>A0ABS5VY04</accession>
<evidence type="ECO:0000313" key="2">
    <source>
        <dbReference type="Proteomes" id="UP000772618"/>
    </source>
</evidence>
<proteinExistence type="predicted"/>
<evidence type="ECO:0008006" key="3">
    <source>
        <dbReference type="Google" id="ProtNLM"/>
    </source>
</evidence>